<evidence type="ECO:0000313" key="2">
    <source>
        <dbReference type="Proteomes" id="UP001489719"/>
    </source>
</evidence>
<protein>
    <submittedName>
        <fullName evidence="1">Aldehyde/histidinol dehydrogenase</fullName>
    </submittedName>
</protein>
<reference evidence="2" key="1">
    <citation type="journal article" date="2024" name="Front. Bioeng. Biotechnol.">
        <title>Genome-scale model development and genomic sequencing of the oleaginous clade Lipomyces.</title>
        <authorList>
            <person name="Czajka J.J."/>
            <person name="Han Y."/>
            <person name="Kim J."/>
            <person name="Mondo S.J."/>
            <person name="Hofstad B.A."/>
            <person name="Robles A."/>
            <person name="Haridas S."/>
            <person name="Riley R."/>
            <person name="LaButti K."/>
            <person name="Pangilinan J."/>
            <person name="Andreopoulos W."/>
            <person name="Lipzen A."/>
            <person name="Yan J."/>
            <person name="Wang M."/>
            <person name="Ng V."/>
            <person name="Grigoriev I.V."/>
            <person name="Spatafora J.W."/>
            <person name="Magnuson J.K."/>
            <person name="Baker S.E."/>
            <person name="Pomraning K.R."/>
        </authorList>
    </citation>
    <scope>NUCLEOTIDE SEQUENCE [LARGE SCALE GENOMIC DNA]</scope>
    <source>
        <strain evidence="2">CBS 10300</strain>
    </source>
</reference>
<comment type="caution">
    <text evidence="1">The sequence shown here is derived from an EMBL/GenBank/DDBJ whole genome shotgun (WGS) entry which is preliminary data.</text>
</comment>
<proteinExistence type="predicted"/>
<organism evidence="1 2">
    <name type="scientific">Lipomyces orientalis</name>
    <dbReference type="NCBI Taxonomy" id="1233043"/>
    <lineage>
        <taxon>Eukaryota</taxon>
        <taxon>Fungi</taxon>
        <taxon>Dikarya</taxon>
        <taxon>Ascomycota</taxon>
        <taxon>Saccharomycotina</taxon>
        <taxon>Lipomycetes</taxon>
        <taxon>Lipomycetales</taxon>
        <taxon>Lipomycetaceae</taxon>
        <taxon>Lipomyces</taxon>
    </lineage>
</organism>
<dbReference type="EMBL" id="MU970042">
    <property type="protein sequence ID" value="KAK9325254.1"/>
    <property type="molecule type" value="Genomic_DNA"/>
</dbReference>
<evidence type="ECO:0000313" key="1">
    <source>
        <dbReference type="EMBL" id="KAK9325254.1"/>
    </source>
</evidence>
<sequence length="855" mass="93969">MAESAISLQTTIDVLSTPLEDIPTIHATLASTFRSHKTLPLEYRLDQLRNLYYAVSDHRDDLLEALAVDLHKSPTETLMTELGGTLTDIAGAINNLNSWTKDESRSGGVLFGTMNPTVRRAPYGTALIISPWNYPVFLTIPPLVGAIAAGNTAILKLSEHAPATAKVVTQIVSSALDPDAYRVVNGTALQATALLDLKFDLIFFTGSGRVGKQVALAAAKTLTPTVLELGGKCPAFVLDDYRLKVTARRIVYGKFVNAGQTCAAPDYILLQRGLEDEFVSSVKAALDEFYPELSKDDPAYAHMVNEAGFDRILRIIDSSKGKTVIGGSKNADRPSKYVEPTIILDVKPDDSTMEDEIFGPVLPIVVIDGVDQAIDYVNNYHDTPLALYLFSTDKRVQKRVLECTRSGGAMINGTLVHVGIMSLPFGGVGQSGMGSYHGRDSFEAFSYKRAIATDPYWTEALTSLRYPPYTASKTSTYNSVAIPTAWFPREGSVVGTTVFHKLFRGFWYQTSWVERAFAPRQPEPHGRLESVFDCGCHQWIDVTGHPLAAFFCFRAWVTCLATTPENPDLLLSGSRDKTLIVWQLTRDETAYGVPKRSLHGHSHIVQDAVISSDGLYAISASWDKTMRLWELKTGKTIHRFVGHTSDVLSVSFSSDNRQIVSGSRDKTIKLWNILAECKYTITDKGHSDWVSTVRFSPNPANPLIVSAGWDKLVKVWNLELAELQTDHVGHTGYINALTISPDGTLCASGGKDGSTMLWDLNESKHLYSLDAGDEIHALTFSPNRYWLCAATASSIKIFDLEKKVPVDDLKPDFTEGGAKAKAPECISLAWSSDGQNLFAGYTDNKIRVWQVMQSN</sequence>
<name>A0ACC3TVP7_9ASCO</name>
<accession>A0ACC3TVP7</accession>
<keyword evidence="2" id="KW-1185">Reference proteome</keyword>
<dbReference type="Proteomes" id="UP001489719">
    <property type="component" value="Unassembled WGS sequence"/>
</dbReference>
<gene>
    <name evidence="1" type="ORF">V1517DRAFT_350781</name>
</gene>